<dbReference type="PANTHER" id="PTHR30290">
    <property type="entry name" value="PERIPLASMIC BINDING COMPONENT OF ABC TRANSPORTER"/>
    <property type="match status" value="1"/>
</dbReference>
<evidence type="ECO:0000256" key="1">
    <source>
        <dbReference type="ARBA" id="ARBA00003489"/>
    </source>
</evidence>
<proteinExistence type="inferred from homology"/>
<dbReference type="Gene3D" id="3.10.105.10">
    <property type="entry name" value="Dipeptide-binding Protein, Domain 3"/>
    <property type="match status" value="1"/>
</dbReference>
<evidence type="ECO:0000256" key="6">
    <source>
        <dbReference type="ARBA" id="ARBA00022729"/>
    </source>
</evidence>
<evidence type="ECO:0000313" key="12">
    <source>
        <dbReference type="Proteomes" id="UP001178288"/>
    </source>
</evidence>
<dbReference type="GO" id="GO:0030288">
    <property type="term" value="C:outer membrane-bounded periplasmic space"/>
    <property type="evidence" value="ECO:0007669"/>
    <property type="project" value="TreeGrafter"/>
</dbReference>
<reference evidence="11" key="1">
    <citation type="submission" date="2023-05" db="EMBL/GenBank/DDBJ databases">
        <title>Comparative genomics of Bacillaceae isolates and their secondary metabolite potential.</title>
        <authorList>
            <person name="Song L."/>
            <person name="Nielsen L.J."/>
            <person name="Mohite O."/>
            <person name="Xu X."/>
            <person name="Weber T."/>
            <person name="Kovacs A.T."/>
        </authorList>
    </citation>
    <scope>NUCLEOTIDE SEQUENCE</scope>
    <source>
        <strain evidence="11">XLM17</strain>
    </source>
</reference>
<dbReference type="GO" id="GO:1904680">
    <property type="term" value="F:peptide transmembrane transporter activity"/>
    <property type="evidence" value="ECO:0007669"/>
    <property type="project" value="TreeGrafter"/>
</dbReference>
<evidence type="ECO:0000256" key="8">
    <source>
        <dbReference type="SAM" id="MobiDB-lite"/>
    </source>
</evidence>
<dbReference type="Gene3D" id="3.90.76.10">
    <property type="entry name" value="Dipeptide-binding Protein, Domain 1"/>
    <property type="match status" value="1"/>
</dbReference>
<dbReference type="PANTHER" id="PTHR30290:SF32">
    <property type="entry name" value="GLUTATHIONE-BINDING PROTEIN GSIB"/>
    <property type="match status" value="1"/>
</dbReference>
<evidence type="ECO:0000256" key="3">
    <source>
        <dbReference type="ARBA" id="ARBA00005695"/>
    </source>
</evidence>
<dbReference type="RefSeq" id="WP_235845498.1">
    <property type="nucleotide sequence ID" value="NZ_CP126114.1"/>
</dbReference>
<comment type="similarity">
    <text evidence="3">Belongs to the bacterial solute-binding protein 5 family.</text>
</comment>
<evidence type="ECO:0000256" key="7">
    <source>
        <dbReference type="ARBA" id="ARBA00022764"/>
    </source>
</evidence>
<gene>
    <name evidence="11" type="ORF">QNH39_05870</name>
</gene>
<evidence type="ECO:0000313" key="11">
    <source>
        <dbReference type="EMBL" id="WHY87382.1"/>
    </source>
</evidence>
<dbReference type="CDD" id="cd08499">
    <property type="entry name" value="PBP2_Ylib_like"/>
    <property type="match status" value="1"/>
</dbReference>
<keyword evidence="6 9" id="KW-0732">Signal</keyword>
<dbReference type="Gene3D" id="3.40.190.10">
    <property type="entry name" value="Periplasmic binding protein-like II"/>
    <property type="match status" value="1"/>
</dbReference>
<evidence type="ECO:0000256" key="2">
    <source>
        <dbReference type="ARBA" id="ARBA00004418"/>
    </source>
</evidence>
<dbReference type="PROSITE" id="PS51257">
    <property type="entry name" value="PROKAR_LIPOPROTEIN"/>
    <property type="match status" value="1"/>
</dbReference>
<feature type="region of interest" description="Disordered" evidence="8">
    <location>
        <begin position="27"/>
        <end position="47"/>
    </location>
</feature>
<name>A0AA95MNQ4_9BACI</name>
<comment type="subcellular location">
    <subcellularLocation>
        <location evidence="2">Periplasm</location>
    </subcellularLocation>
</comment>
<dbReference type="InterPro" id="IPR000914">
    <property type="entry name" value="SBP_5_dom"/>
</dbReference>
<keyword evidence="12" id="KW-1185">Reference proteome</keyword>
<dbReference type="PIRSF" id="PIRSF002741">
    <property type="entry name" value="MppA"/>
    <property type="match status" value="1"/>
</dbReference>
<dbReference type="AlphaFoldDB" id="A0AA95MNQ4"/>
<organism evidence="11 12">
    <name type="scientific">Neobacillus novalis</name>
    <dbReference type="NCBI Taxonomy" id="220687"/>
    <lineage>
        <taxon>Bacteria</taxon>
        <taxon>Bacillati</taxon>
        <taxon>Bacillota</taxon>
        <taxon>Bacilli</taxon>
        <taxon>Bacillales</taxon>
        <taxon>Bacillaceae</taxon>
        <taxon>Neobacillus</taxon>
    </lineage>
</organism>
<evidence type="ECO:0000259" key="10">
    <source>
        <dbReference type="Pfam" id="PF00496"/>
    </source>
</evidence>
<comment type="function">
    <text evidence="1">Part of the ABC transporter complex GsiABCD involved in glutathione import. Binds glutathione.</text>
</comment>
<protein>
    <recommendedName>
        <fullName evidence="4">Glutathione-binding protein GsiB</fullName>
    </recommendedName>
</protein>
<evidence type="ECO:0000256" key="4">
    <source>
        <dbReference type="ARBA" id="ARBA00017393"/>
    </source>
</evidence>
<dbReference type="Proteomes" id="UP001178288">
    <property type="component" value="Chromosome"/>
</dbReference>
<evidence type="ECO:0000256" key="9">
    <source>
        <dbReference type="SAM" id="SignalP"/>
    </source>
</evidence>
<sequence>MKNRFLHTLLAVFVMCSLFLIGCSNSNKASSDSKDGKKNIKPAETQELAKKEGKDVTIAVADNFISMDPHDTNDTLSYSAQKTMLEGLVGFDKDMKVVPVLAESFTANDTATEFTFKLRQGITFHDGTPFNAEAVKVNIDRLANPDLNLKRHSLFALVKETQVVDESTVKVVLSEPFGAMINTFAHPAAMMISPKALETYGKDVSQHPVGTGPFKFADWDQSDHLKVVKNDQYWKKDYPKVDSITFKPTPENGARVAMLQTGEADFIYPVPTEQAESLNGKNGIVVENKQSIVVRYLSMNTIKKPYSDVRVRQAINYAINKDAFVKVVMNGFATPLDSVIAPSVQFYSKQDQYKFNLEKAKELLKDAGFEKGFTAKLWGSNSSQTIKGMEFIQQQLAQIGVKVEIVPMESGTMADKIWSVQDPNAAEIELYYGGWSPSTGDADWGIRPLVGGKDAFPPKSYNTAYYNNDEVNQAIKDALATADSDKRKAAYEKAQTAIWKDAPWAFLSVDDTMAGKKNYLEGINLLPDGALSVENIEIKQ</sequence>
<accession>A0AA95MNQ4</accession>
<keyword evidence="7" id="KW-0574">Periplasm</keyword>
<dbReference type="GO" id="GO:0042938">
    <property type="term" value="P:dipeptide transport"/>
    <property type="evidence" value="ECO:0007669"/>
    <property type="project" value="TreeGrafter"/>
</dbReference>
<dbReference type="InterPro" id="IPR039424">
    <property type="entry name" value="SBP_5"/>
</dbReference>
<dbReference type="Pfam" id="PF00496">
    <property type="entry name" value="SBP_bac_5"/>
    <property type="match status" value="1"/>
</dbReference>
<keyword evidence="5" id="KW-0813">Transport</keyword>
<dbReference type="KEGG" id="nnv:QNH39_05870"/>
<dbReference type="GO" id="GO:0043190">
    <property type="term" value="C:ATP-binding cassette (ABC) transporter complex"/>
    <property type="evidence" value="ECO:0007669"/>
    <property type="project" value="InterPro"/>
</dbReference>
<dbReference type="EMBL" id="CP126114">
    <property type="protein sequence ID" value="WHY87382.1"/>
    <property type="molecule type" value="Genomic_DNA"/>
</dbReference>
<feature type="chain" id="PRO_5041696585" description="Glutathione-binding protein GsiB" evidence="9">
    <location>
        <begin position="30"/>
        <end position="540"/>
    </location>
</feature>
<evidence type="ECO:0000256" key="5">
    <source>
        <dbReference type="ARBA" id="ARBA00022448"/>
    </source>
</evidence>
<feature type="signal peptide" evidence="9">
    <location>
        <begin position="1"/>
        <end position="29"/>
    </location>
</feature>
<dbReference type="SUPFAM" id="SSF53850">
    <property type="entry name" value="Periplasmic binding protein-like II"/>
    <property type="match status" value="1"/>
</dbReference>
<feature type="domain" description="Solute-binding protein family 5" evidence="10">
    <location>
        <begin position="96"/>
        <end position="454"/>
    </location>
</feature>
<dbReference type="InterPro" id="IPR030678">
    <property type="entry name" value="Peptide/Ni-bd"/>
</dbReference>